<keyword evidence="7 11" id="KW-0809">Transit peptide</keyword>
<comment type="function">
    <text evidence="1 11">The glycine cleavage system catalyzes the degradation of glycine.</text>
</comment>
<dbReference type="Gene3D" id="3.30.1360.120">
    <property type="entry name" value="Probable tRNA modification gtpase trme, domain 1"/>
    <property type="match status" value="1"/>
</dbReference>
<dbReference type="InterPro" id="IPR027266">
    <property type="entry name" value="TrmE/GcvT-like"/>
</dbReference>
<evidence type="ECO:0000256" key="1">
    <source>
        <dbReference type="ARBA" id="ARBA00003631"/>
    </source>
</evidence>
<name>A0A6J1X5V4_GALME</name>
<evidence type="ECO:0000259" key="13">
    <source>
        <dbReference type="Pfam" id="PF08669"/>
    </source>
</evidence>
<dbReference type="Gene3D" id="2.40.30.110">
    <property type="entry name" value="Aminomethyltransferase beta-barrel domains"/>
    <property type="match status" value="1"/>
</dbReference>
<protein>
    <recommendedName>
        <fullName evidence="11">Aminomethyltransferase</fullName>
        <ecNumber evidence="11">2.1.2.10</ecNumber>
    </recommendedName>
    <alternativeName>
        <fullName evidence="11">Glycine cleavage system T protein</fullName>
    </alternativeName>
</protein>
<evidence type="ECO:0000256" key="5">
    <source>
        <dbReference type="ARBA" id="ARBA00022576"/>
    </source>
</evidence>
<dbReference type="Proteomes" id="UP001652740">
    <property type="component" value="Unplaced"/>
</dbReference>
<dbReference type="FunCoup" id="A0A6J1X5V4">
    <property type="interactions" value="326"/>
</dbReference>
<dbReference type="InterPro" id="IPR013977">
    <property type="entry name" value="GcvT_C"/>
</dbReference>
<evidence type="ECO:0000256" key="11">
    <source>
        <dbReference type="RuleBase" id="RU003981"/>
    </source>
</evidence>
<feature type="domain" description="Aminomethyltransferase C-terminal" evidence="13">
    <location>
        <begin position="326"/>
        <end position="405"/>
    </location>
</feature>
<keyword evidence="5 11" id="KW-0032">Aminotransferase</keyword>
<dbReference type="PANTHER" id="PTHR43757">
    <property type="entry name" value="AMINOMETHYLTRANSFERASE"/>
    <property type="match status" value="1"/>
</dbReference>
<evidence type="ECO:0000256" key="7">
    <source>
        <dbReference type="ARBA" id="ARBA00022946"/>
    </source>
</evidence>
<dbReference type="KEGG" id="gmw:113520440"/>
<comment type="subcellular location">
    <subcellularLocation>
        <location evidence="2 11">Mitochondrion</location>
    </subcellularLocation>
</comment>
<dbReference type="SUPFAM" id="SSF103025">
    <property type="entry name" value="Folate-binding domain"/>
    <property type="match status" value="1"/>
</dbReference>
<dbReference type="InterPro" id="IPR006222">
    <property type="entry name" value="GCVT_N"/>
</dbReference>
<dbReference type="GeneID" id="113520440"/>
<dbReference type="NCBIfam" id="TIGR00528">
    <property type="entry name" value="gcvT"/>
    <property type="match status" value="1"/>
</dbReference>
<evidence type="ECO:0000313" key="15">
    <source>
        <dbReference type="RefSeq" id="XP_026761574.2"/>
    </source>
</evidence>
<evidence type="ECO:0000256" key="3">
    <source>
        <dbReference type="ARBA" id="ARBA00008609"/>
    </source>
</evidence>
<dbReference type="SUPFAM" id="SSF101790">
    <property type="entry name" value="Aminomethyltransferase beta-barrel domain"/>
    <property type="match status" value="1"/>
</dbReference>
<proteinExistence type="inferred from homology"/>
<evidence type="ECO:0000256" key="9">
    <source>
        <dbReference type="ARBA" id="ARBA00047665"/>
    </source>
</evidence>
<evidence type="ECO:0000313" key="14">
    <source>
        <dbReference type="Proteomes" id="UP001652740"/>
    </source>
</evidence>
<comment type="catalytic activity">
    <reaction evidence="9 11">
        <text>N(6)-[(R)-S(8)-aminomethyldihydrolipoyl]-L-lysyl-[protein] + (6S)-5,6,7,8-tetrahydrofolate = N(6)-[(R)-dihydrolipoyl]-L-lysyl-[protein] + (6R)-5,10-methylene-5,6,7,8-tetrahydrofolate + NH4(+)</text>
        <dbReference type="Rhea" id="RHEA:16945"/>
        <dbReference type="Rhea" id="RHEA-COMP:10475"/>
        <dbReference type="Rhea" id="RHEA-COMP:10492"/>
        <dbReference type="ChEBI" id="CHEBI:15636"/>
        <dbReference type="ChEBI" id="CHEBI:28938"/>
        <dbReference type="ChEBI" id="CHEBI:57453"/>
        <dbReference type="ChEBI" id="CHEBI:83100"/>
        <dbReference type="ChEBI" id="CHEBI:83143"/>
        <dbReference type="EC" id="2.1.2.10"/>
    </reaction>
</comment>
<comment type="similarity">
    <text evidence="3 11">Belongs to the GcvT family.</text>
</comment>
<gene>
    <name evidence="15" type="primary">LOC113520440</name>
</gene>
<feature type="binding site" evidence="10">
    <location>
        <position position="240"/>
    </location>
    <ligand>
        <name>substrate</name>
    </ligand>
</feature>
<keyword evidence="8 11" id="KW-0496">Mitochondrion</keyword>
<dbReference type="InterPro" id="IPR028896">
    <property type="entry name" value="GcvT/YgfZ/DmdA"/>
</dbReference>
<dbReference type="Pfam" id="PF08669">
    <property type="entry name" value="GCV_T_C"/>
    <property type="match status" value="1"/>
</dbReference>
<dbReference type="GO" id="GO:0005739">
    <property type="term" value="C:mitochondrion"/>
    <property type="evidence" value="ECO:0007669"/>
    <property type="project" value="UniProtKB-SubCell"/>
</dbReference>
<evidence type="ECO:0000256" key="4">
    <source>
        <dbReference type="ARBA" id="ARBA00011690"/>
    </source>
</evidence>
<reference evidence="15" key="1">
    <citation type="submission" date="2025-08" db="UniProtKB">
        <authorList>
            <consortium name="RefSeq"/>
        </authorList>
    </citation>
    <scope>IDENTIFICATION</scope>
    <source>
        <tissue evidence="15">Whole larvae</tissue>
    </source>
</reference>
<dbReference type="Pfam" id="PF01571">
    <property type="entry name" value="GCV_T"/>
    <property type="match status" value="1"/>
</dbReference>
<comment type="subunit">
    <text evidence="4 11">The glycine cleavage system is composed of four proteins: P, T, L and H.</text>
</comment>
<dbReference type="EC" id="2.1.2.10" evidence="11"/>
<feature type="domain" description="GCVT N-terminal" evidence="12">
    <location>
        <begin position="43"/>
        <end position="301"/>
    </location>
</feature>
<evidence type="ECO:0000256" key="8">
    <source>
        <dbReference type="ARBA" id="ARBA00023128"/>
    </source>
</evidence>
<dbReference type="GO" id="GO:0004047">
    <property type="term" value="F:aminomethyltransferase activity"/>
    <property type="evidence" value="ECO:0007669"/>
    <property type="project" value="UniProtKB-EC"/>
</dbReference>
<dbReference type="Gene3D" id="4.10.1250.10">
    <property type="entry name" value="Aminomethyltransferase fragment"/>
    <property type="match status" value="1"/>
</dbReference>
<accession>A0A6J1X5V4</accession>
<evidence type="ECO:0000256" key="6">
    <source>
        <dbReference type="ARBA" id="ARBA00022679"/>
    </source>
</evidence>
<evidence type="ECO:0000256" key="10">
    <source>
        <dbReference type="PIRSR" id="PIRSR006487-1"/>
    </source>
</evidence>
<keyword evidence="6 11" id="KW-0808">Transferase</keyword>
<dbReference type="InterPro" id="IPR006223">
    <property type="entry name" value="GcvT"/>
</dbReference>
<evidence type="ECO:0000259" key="12">
    <source>
        <dbReference type="Pfam" id="PF01571"/>
    </source>
</evidence>
<organism evidence="14 15">
    <name type="scientific">Galleria mellonella</name>
    <name type="common">Greater wax moth</name>
    <dbReference type="NCBI Taxonomy" id="7137"/>
    <lineage>
        <taxon>Eukaryota</taxon>
        <taxon>Metazoa</taxon>
        <taxon>Ecdysozoa</taxon>
        <taxon>Arthropoda</taxon>
        <taxon>Hexapoda</taxon>
        <taxon>Insecta</taxon>
        <taxon>Pterygota</taxon>
        <taxon>Neoptera</taxon>
        <taxon>Endopterygota</taxon>
        <taxon>Lepidoptera</taxon>
        <taxon>Glossata</taxon>
        <taxon>Ditrysia</taxon>
        <taxon>Pyraloidea</taxon>
        <taxon>Pyralidae</taxon>
        <taxon>Galleriinae</taxon>
        <taxon>Galleria</taxon>
    </lineage>
</organism>
<dbReference type="PIRSF" id="PIRSF006487">
    <property type="entry name" value="GcvT"/>
    <property type="match status" value="1"/>
</dbReference>
<keyword evidence="14" id="KW-1185">Reference proteome</keyword>
<dbReference type="NCBIfam" id="NF001567">
    <property type="entry name" value="PRK00389.1"/>
    <property type="match status" value="1"/>
</dbReference>
<dbReference type="GO" id="GO:0006546">
    <property type="term" value="P:glycine catabolic process"/>
    <property type="evidence" value="ECO:0007669"/>
    <property type="project" value="InterPro"/>
</dbReference>
<dbReference type="Gene3D" id="3.30.70.1400">
    <property type="entry name" value="Aminomethyltransferase beta-barrel domains"/>
    <property type="match status" value="1"/>
</dbReference>
<dbReference type="RefSeq" id="XP_026761574.2">
    <property type="nucleotide sequence ID" value="XM_026905773.3"/>
</dbReference>
<dbReference type="GO" id="GO:0008483">
    <property type="term" value="F:transaminase activity"/>
    <property type="evidence" value="ECO:0007669"/>
    <property type="project" value="UniProtKB-KW"/>
</dbReference>
<evidence type="ECO:0000256" key="2">
    <source>
        <dbReference type="ARBA" id="ARBA00004173"/>
    </source>
</evidence>
<dbReference type="GO" id="GO:0005960">
    <property type="term" value="C:glycine cleavage complex"/>
    <property type="evidence" value="ECO:0007669"/>
    <property type="project" value="InterPro"/>
</dbReference>
<sequence>MCSKSLNGVFLAKKIFNSKYITLTAFNFRPYSASAKQPLQTPLYDLHQKYGGKLVDFAGFLLPVQYSDLSVSASHLFTRKSASIFDVSHMLQTNVRGKDCIAWFESICPVDLKGMADGSSSLTVFLNDKGGIIDDLIVTKINNESLYIVSNAGRLEVDKQHMRETSESFKQQGKDVNINFWDVSQRALIAVQGPKSIFALQSLTDIPLKDLTFMTSRIGSVAGVECRVTRCGYTGEDGVEISIPADKAFTVTEALLQSEDVKLAGLGARDSLRLEAGLCLYGNDIDESVTPVEANLTWLIPKPRRKEANFPGADIILRQIKDGVSKRRVGIRMETGAPARKDAILKNAESLEVVGKVTSGCPSPYLGGNVAMGYVSETFKKIGTKLLVNIRGKDVPCVVAKMPFVPSNYYTKK</sequence>
<dbReference type="InParanoid" id="A0A6J1X5V4"/>
<dbReference type="PANTHER" id="PTHR43757:SF16">
    <property type="entry name" value="AMINOMETHYLTRANSFERASE, MITOCHONDRIAL"/>
    <property type="match status" value="1"/>
</dbReference>
<dbReference type="InterPro" id="IPR029043">
    <property type="entry name" value="GcvT/YgfZ_C"/>
</dbReference>
<dbReference type="AlphaFoldDB" id="A0A6J1X5V4"/>